<dbReference type="RefSeq" id="WP_106462765.1">
    <property type="nucleotide sequence ID" value="NZ_PXOQ01000007.1"/>
</dbReference>
<dbReference type="OrthoDB" id="9789702at2"/>
<feature type="domain" description="Ribosome maturation factor RimP N-terminal" evidence="4">
    <location>
        <begin position="20"/>
        <end position="75"/>
    </location>
</feature>
<dbReference type="HAMAP" id="MF_01077">
    <property type="entry name" value="RimP"/>
    <property type="match status" value="1"/>
</dbReference>
<comment type="caution">
    <text evidence="6">The sequence shown here is derived from an EMBL/GenBank/DDBJ whole genome shotgun (WGS) entry which is preliminary data.</text>
</comment>
<evidence type="ECO:0000259" key="4">
    <source>
        <dbReference type="Pfam" id="PF02576"/>
    </source>
</evidence>
<evidence type="ECO:0000256" key="1">
    <source>
        <dbReference type="ARBA" id="ARBA00022490"/>
    </source>
</evidence>
<organism evidence="6 7">
    <name type="scientific">Aurantibacter aestuarii</name>
    <dbReference type="NCBI Taxonomy" id="1266046"/>
    <lineage>
        <taxon>Bacteria</taxon>
        <taxon>Pseudomonadati</taxon>
        <taxon>Bacteroidota</taxon>
        <taxon>Flavobacteriia</taxon>
        <taxon>Flavobacteriales</taxon>
        <taxon>Flavobacteriaceae</taxon>
        <taxon>Aurantibacter</taxon>
    </lineage>
</organism>
<comment type="subcellular location">
    <subcellularLocation>
        <location evidence="3">Cytoplasm</location>
    </subcellularLocation>
</comment>
<accession>A0A2T1NDV3</accession>
<feature type="domain" description="Ribosome maturation factor RimP C-terminal" evidence="5">
    <location>
        <begin position="79"/>
        <end position="154"/>
    </location>
</feature>
<dbReference type="GO" id="GO:0006412">
    <property type="term" value="P:translation"/>
    <property type="evidence" value="ECO:0007669"/>
    <property type="project" value="TreeGrafter"/>
</dbReference>
<evidence type="ECO:0000256" key="3">
    <source>
        <dbReference type="HAMAP-Rule" id="MF_01077"/>
    </source>
</evidence>
<dbReference type="InterPro" id="IPR003728">
    <property type="entry name" value="Ribosome_maturation_RimP"/>
</dbReference>
<dbReference type="NCBIfam" id="NF002531">
    <property type="entry name" value="PRK02001.1"/>
    <property type="match status" value="1"/>
</dbReference>
<evidence type="ECO:0000256" key="2">
    <source>
        <dbReference type="ARBA" id="ARBA00022517"/>
    </source>
</evidence>
<dbReference type="GO" id="GO:0000028">
    <property type="term" value="P:ribosomal small subunit assembly"/>
    <property type="evidence" value="ECO:0007669"/>
    <property type="project" value="TreeGrafter"/>
</dbReference>
<comment type="similarity">
    <text evidence="3">Belongs to the RimP family.</text>
</comment>
<evidence type="ECO:0000313" key="6">
    <source>
        <dbReference type="EMBL" id="PSG90624.1"/>
    </source>
</evidence>
<keyword evidence="1 3" id="KW-0963">Cytoplasm</keyword>
<protein>
    <recommendedName>
        <fullName evidence="3">Ribosome maturation factor RimP</fullName>
    </recommendedName>
</protein>
<dbReference type="AlphaFoldDB" id="A0A2T1NDV3"/>
<keyword evidence="2 3" id="KW-0690">Ribosome biogenesis</keyword>
<sequence>MFLDTVKQLLQEALEERKDLFLIDFSVGSDHAIKIIIDGDSGVKVEDCMFISRAIEHNIDREEHDFSLEVMSAGATAPLTLPRQYDKHIGRVLEVKTTDGLKLEAELKKVSNDGIDLEWKSREPKPVGKGKVTVHNKKTIAFGDISSASVVIKF</sequence>
<keyword evidence="7" id="KW-1185">Reference proteome</keyword>
<dbReference type="Pfam" id="PF17384">
    <property type="entry name" value="DUF150_C"/>
    <property type="match status" value="1"/>
</dbReference>
<gene>
    <name evidence="3" type="primary">rimP</name>
    <name evidence="6" type="ORF">C7H52_04905</name>
</gene>
<dbReference type="InterPro" id="IPR035956">
    <property type="entry name" value="RimP_N_sf"/>
</dbReference>
<dbReference type="InterPro" id="IPR028998">
    <property type="entry name" value="RimP_C"/>
</dbReference>
<dbReference type="SUPFAM" id="SSF75420">
    <property type="entry name" value="YhbC-like, N-terminal domain"/>
    <property type="match status" value="1"/>
</dbReference>
<dbReference type="Pfam" id="PF02576">
    <property type="entry name" value="RimP_N"/>
    <property type="match status" value="1"/>
</dbReference>
<reference evidence="6 7" key="1">
    <citation type="submission" date="2018-03" db="EMBL/GenBank/DDBJ databases">
        <title>Mesoflavibacter sp. HG37 and Mesoflavibacter sp. HG96 sp.nov., two marine bacteria isolated from seawater of Western Pacific Ocean.</title>
        <authorList>
            <person name="Cheng H."/>
            <person name="Wu Y.-H."/>
            <person name="Guo L.-L."/>
            <person name="Xu X.-W."/>
        </authorList>
    </citation>
    <scope>NUCLEOTIDE SEQUENCE [LARGE SCALE GENOMIC DNA]</scope>
    <source>
        <strain evidence="6 7">KCTC 32269</strain>
    </source>
</reference>
<dbReference type="InterPro" id="IPR028989">
    <property type="entry name" value="RimP_N"/>
</dbReference>
<dbReference type="Proteomes" id="UP000238426">
    <property type="component" value="Unassembled WGS sequence"/>
</dbReference>
<dbReference type="GO" id="GO:0005829">
    <property type="term" value="C:cytosol"/>
    <property type="evidence" value="ECO:0007669"/>
    <property type="project" value="TreeGrafter"/>
</dbReference>
<proteinExistence type="inferred from homology"/>
<name>A0A2T1NDV3_9FLAO</name>
<dbReference type="PANTHER" id="PTHR33867">
    <property type="entry name" value="RIBOSOME MATURATION FACTOR RIMP"/>
    <property type="match status" value="1"/>
</dbReference>
<comment type="function">
    <text evidence="3">Required for maturation of 30S ribosomal subunits.</text>
</comment>
<evidence type="ECO:0000259" key="5">
    <source>
        <dbReference type="Pfam" id="PF17384"/>
    </source>
</evidence>
<dbReference type="PANTHER" id="PTHR33867:SF1">
    <property type="entry name" value="RIBOSOME MATURATION FACTOR RIMP"/>
    <property type="match status" value="1"/>
</dbReference>
<dbReference type="EMBL" id="PXOQ01000007">
    <property type="protein sequence ID" value="PSG90624.1"/>
    <property type="molecule type" value="Genomic_DNA"/>
</dbReference>
<dbReference type="Gene3D" id="3.30.300.70">
    <property type="entry name" value="RimP-like superfamily, N-terminal"/>
    <property type="match status" value="1"/>
</dbReference>
<evidence type="ECO:0000313" key="7">
    <source>
        <dbReference type="Proteomes" id="UP000238426"/>
    </source>
</evidence>